<sequence>MVGCLDKYTDMTGSLRGFQLLHTSMNVLWSCNALDI</sequence>
<name>A0A822Z315_NELNU</name>
<gene>
    <name evidence="1" type="ORF">HUJ06_008017</name>
</gene>
<proteinExistence type="predicted"/>
<dbReference type="Proteomes" id="UP000607653">
    <property type="component" value="Unassembled WGS sequence"/>
</dbReference>
<evidence type="ECO:0000313" key="2">
    <source>
        <dbReference type="Proteomes" id="UP000607653"/>
    </source>
</evidence>
<organism evidence="1 2">
    <name type="scientific">Nelumbo nucifera</name>
    <name type="common">Sacred lotus</name>
    <dbReference type="NCBI Taxonomy" id="4432"/>
    <lineage>
        <taxon>Eukaryota</taxon>
        <taxon>Viridiplantae</taxon>
        <taxon>Streptophyta</taxon>
        <taxon>Embryophyta</taxon>
        <taxon>Tracheophyta</taxon>
        <taxon>Spermatophyta</taxon>
        <taxon>Magnoliopsida</taxon>
        <taxon>Proteales</taxon>
        <taxon>Nelumbonaceae</taxon>
        <taxon>Nelumbo</taxon>
    </lineage>
</organism>
<evidence type="ECO:0000313" key="1">
    <source>
        <dbReference type="EMBL" id="DAD37376.1"/>
    </source>
</evidence>
<comment type="caution">
    <text evidence="1">The sequence shown here is derived from an EMBL/GenBank/DDBJ whole genome shotgun (WGS) entry which is preliminary data.</text>
</comment>
<keyword evidence="2" id="KW-1185">Reference proteome</keyword>
<accession>A0A822Z315</accession>
<reference evidence="1 2" key="1">
    <citation type="journal article" date="2020" name="Mol. Biol. Evol.">
        <title>Distinct Expression and Methylation Patterns for Genes with Different Fates following a Single Whole-Genome Duplication in Flowering Plants.</title>
        <authorList>
            <person name="Shi T."/>
            <person name="Rahmani R.S."/>
            <person name="Gugger P.F."/>
            <person name="Wang M."/>
            <person name="Li H."/>
            <person name="Zhang Y."/>
            <person name="Li Z."/>
            <person name="Wang Q."/>
            <person name="Van de Peer Y."/>
            <person name="Marchal K."/>
            <person name="Chen J."/>
        </authorList>
    </citation>
    <scope>NUCLEOTIDE SEQUENCE [LARGE SCALE GENOMIC DNA]</scope>
    <source>
        <tissue evidence="1">Leaf</tissue>
    </source>
</reference>
<dbReference type="EMBL" id="DUZY01000004">
    <property type="protein sequence ID" value="DAD37376.1"/>
    <property type="molecule type" value="Genomic_DNA"/>
</dbReference>
<dbReference type="AlphaFoldDB" id="A0A822Z315"/>
<protein>
    <submittedName>
        <fullName evidence="1">Uncharacterized protein</fullName>
    </submittedName>
</protein>